<evidence type="ECO:0000313" key="9">
    <source>
        <dbReference type="EMBL" id="KAK2830070.1"/>
    </source>
</evidence>
<dbReference type="GO" id="GO:0005737">
    <property type="term" value="C:cytoplasm"/>
    <property type="evidence" value="ECO:0007669"/>
    <property type="project" value="TreeGrafter"/>
</dbReference>
<dbReference type="GO" id="GO:0005524">
    <property type="term" value="F:ATP binding"/>
    <property type="evidence" value="ECO:0007669"/>
    <property type="project" value="UniProtKB-UniRule"/>
</dbReference>
<organism evidence="9 10">
    <name type="scientific">Channa striata</name>
    <name type="common">Snakehead murrel</name>
    <name type="synonym">Ophicephalus striatus</name>
    <dbReference type="NCBI Taxonomy" id="64152"/>
    <lineage>
        <taxon>Eukaryota</taxon>
        <taxon>Metazoa</taxon>
        <taxon>Chordata</taxon>
        <taxon>Craniata</taxon>
        <taxon>Vertebrata</taxon>
        <taxon>Euteleostomi</taxon>
        <taxon>Actinopterygii</taxon>
        <taxon>Neopterygii</taxon>
        <taxon>Teleostei</taxon>
        <taxon>Neoteleostei</taxon>
        <taxon>Acanthomorphata</taxon>
        <taxon>Anabantaria</taxon>
        <taxon>Anabantiformes</taxon>
        <taxon>Channoidei</taxon>
        <taxon>Channidae</taxon>
        <taxon>Channa</taxon>
    </lineage>
</organism>
<dbReference type="InterPro" id="IPR050494">
    <property type="entry name" value="Ser_Thr_dual-spec_kinase"/>
</dbReference>
<comment type="caution">
    <text evidence="9">The sequence shown here is derived from an EMBL/GenBank/DDBJ whole genome shotgun (WGS) entry which is preliminary data.</text>
</comment>
<evidence type="ECO:0000256" key="1">
    <source>
        <dbReference type="ARBA" id="ARBA00022527"/>
    </source>
</evidence>
<dbReference type="GO" id="GO:0003714">
    <property type="term" value="F:transcription corepressor activity"/>
    <property type="evidence" value="ECO:0007669"/>
    <property type="project" value="TreeGrafter"/>
</dbReference>
<accession>A0AA88M3Z5</accession>
<dbReference type="PROSITE" id="PS50011">
    <property type="entry name" value="PROTEIN_KINASE_DOM"/>
    <property type="match status" value="1"/>
</dbReference>
<dbReference type="GO" id="GO:0007224">
    <property type="term" value="P:smoothened signaling pathway"/>
    <property type="evidence" value="ECO:0007669"/>
    <property type="project" value="TreeGrafter"/>
</dbReference>
<feature type="binding site" evidence="6">
    <location>
        <position position="47"/>
    </location>
    <ligand>
        <name>ATP</name>
        <dbReference type="ChEBI" id="CHEBI:30616"/>
    </ligand>
</feature>
<dbReference type="AlphaFoldDB" id="A0AA88M3Z5"/>
<evidence type="ECO:0000256" key="5">
    <source>
        <dbReference type="ARBA" id="ARBA00022840"/>
    </source>
</evidence>
<dbReference type="GO" id="GO:0045944">
    <property type="term" value="P:positive regulation of transcription by RNA polymerase II"/>
    <property type="evidence" value="ECO:0007669"/>
    <property type="project" value="TreeGrafter"/>
</dbReference>
<feature type="domain" description="Protein kinase" evidence="8">
    <location>
        <begin position="18"/>
        <end position="341"/>
    </location>
</feature>
<dbReference type="GO" id="GO:0016605">
    <property type="term" value="C:PML body"/>
    <property type="evidence" value="ECO:0007669"/>
    <property type="project" value="TreeGrafter"/>
</dbReference>
<sequence>MEKAQAQVQTLCSDSSCYLVMDVLGEGCFGKVARCFDFATGNTVAVKIGKTGLSDDTSYEIAILKELQTTDADKKNIVKFMESFRFEDISCLVFEMLDKSLWDLMMDRECEPMNLNEIRPITHQLLVAFDVLKDLGIIHTDLKLDNIMLVNHSQQPYKIKLIDFGLARPEGTVEPGTIMQPLLFRAPEVTLGLPISTAVDMWSLGVVMANLYFATCLFPDNCEYNWVKAMLYLLGQPDKSLLAAGDYTWKFFTWEWDLALPNFRFNSPEEYQACTGCTPEVSEEFYQMVKSLDDVVLTGLSEPGAPELEDRKAFLHLLKCILNVNAFKRIRPQEALNHSFITMAHLVGKSESISYLNVAAQLMTFSNQYNSYQSADQSWNNVTNVQERSYQESLPMVCDFQTYRPCH</sequence>
<proteinExistence type="inferred from homology"/>
<dbReference type="InterPro" id="IPR008271">
    <property type="entry name" value="Ser/Thr_kinase_AS"/>
</dbReference>
<evidence type="ECO:0000313" key="10">
    <source>
        <dbReference type="Proteomes" id="UP001187415"/>
    </source>
</evidence>
<keyword evidence="5 6" id="KW-0067">ATP-binding</keyword>
<dbReference type="GO" id="GO:0004713">
    <property type="term" value="F:protein tyrosine kinase activity"/>
    <property type="evidence" value="ECO:0007669"/>
    <property type="project" value="TreeGrafter"/>
</dbReference>
<dbReference type="PANTHER" id="PTHR24058">
    <property type="entry name" value="DUAL SPECIFICITY PROTEIN KINASE"/>
    <property type="match status" value="1"/>
</dbReference>
<keyword evidence="10" id="KW-1185">Reference proteome</keyword>
<dbReference type="PROSITE" id="PS00107">
    <property type="entry name" value="PROTEIN_KINASE_ATP"/>
    <property type="match status" value="1"/>
</dbReference>
<dbReference type="PROSITE" id="PS00108">
    <property type="entry name" value="PROTEIN_KINASE_ST"/>
    <property type="match status" value="1"/>
</dbReference>
<keyword evidence="4" id="KW-0418">Kinase</keyword>
<dbReference type="Proteomes" id="UP001187415">
    <property type="component" value="Unassembled WGS sequence"/>
</dbReference>
<evidence type="ECO:0000256" key="2">
    <source>
        <dbReference type="ARBA" id="ARBA00022679"/>
    </source>
</evidence>
<comment type="similarity">
    <text evidence="7">Belongs to the protein kinase superfamily.</text>
</comment>
<evidence type="ECO:0000259" key="8">
    <source>
        <dbReference type="PROSITE" id="PS50011"/>
    </source>
</evidence>
<protein>
    <recommendedName>
        <fullName evidence="8">Protein kinase domain-containing protein</fullName>
    </recommendedName>
</protein>
<dbReference type="GO" id="GO:0003713">
    <property type="term" value="F:transcription coactivator activity"/>
    <property type="evidence" value="ECO:0007669"/>
    <property type="project" value="TreeGrafter"/>
</dbReference>
<dbReference type="PANTHER" id="PTHR24058:SF53">
    <property type="entry name" value="HOMEODOMAIN-INTERACTING PROTEIN KINASE 2"/>
    <property type="match status" value="1"/>
</dbReference>
<dbReference type="GO" id="GO:0042771">
    <property type="term" value="P:intrinsic apoptotic signaling pathway in response to DNA damage by p53 class mediator"/>
    <property type="evidence" value="ECO:0007669"/>
    <property type="project" value="TreeGrafter"/>
</dbReference>
<dbReference type="GO" id="GO:0046332">
    <property type="term" value="F:SMAD binding"/>
    <property type="evidence" value="ECO:0007669"/>
    <property type="project" value="TreeGrafter"/>
</dbReference>
<reference evidence="9" key="1">
    <citation type="submission" date="2023-07" db="EMBL/GenBank/DDBJ databases">
        <title>Chromosome-level Genome Assembly of Striped Snakehead (Channa striata).</title>
        <authorList>
            <person name="Liu H."/>
        </authorList>
    </citation>
    <scope>NUCLEOTIDE SEQUENCE</scope>
    <source>
        <strain evidence="9">Gz</strain>
        <tissue evidence="9">Muscle</tissue>
    </source>
</reference>
<dbReference type="EMBL" id="JAUPFM010000014">
    <property type="protein sequence ID" value="KAK2830070.1"/>
    <property type="molecule type" value="Genomic_DNA"/>
</dbReference>
<dbReference type="SMART" id="SM00220">
    <property type="entry name" value="S_TKc"/>
    <property type="match status" value="1"/>
</dbReference>
<dbReference type="InterPro" id="IPR011009">
    <property type="entry name" value="Kinase-like_dom_sf"/>
</dbReference>
<evidence type="ECO:0000256" key="3">
    <source>
        <dbReference type="ARBA" id="ARBA00022741"/>
    </source>
</evidence>
<dbReference type="Gene3D" id="1.10.510.10">
    <property type="entry name" value="Transferase(Phosphotransferase) domain 1"/>
    <property type="match status" value="1"/>
</dbReference>
<dbReference type="InterPro" id="IPR000719">
    <property type="entry name" value="Prot_kinase_dom"/>
</dbReference>
<evidence type="ECO:0000256" key="4">
    <source>
        <dbReference type="ARBA" id="ARBA00022777"/>
    </source>
</evidence>
<keyword evidence="3 6" id="KW-0547">Nucleotide-binding</keyword>
<name>A0AA88M3Z5_CHASR</name>
<dbReference type="SUPFAM" id="SSF56112">
    <property type="entry name" value="Protein kinase-like (PK-like)"/>
    <property type="match status" value="1"/>
</dbReference>
<keyword evidence="2" id="KW-0808">Transferase</keyword>
<dbReference type="GO" id="GO:0004674">
    <property type="term" value="F:protein serine/threonine kinase activity"/>
    <property type="evidence" value="ECO:0007669"/>
    <property type="project" value="UniProtKB-KW"/>
</dbReference>
<evidence type="ECO:0000256" key="7">
    <source>
        <dbReference type="RuleBase" id="RU000304"/>
    </source>
</evidence>
<dbReference type="Pfam" id="PF00069">
    <property type="entry name" value="Pkinase"/>
    <property type="match status" value="1"/>
</dbReference>
<dbReference type="InterPro" id="IPR017441">
    <property type="entry name" value="Protein_kinase_ATP_BS"/>
</dbReference>
<evidence type="ECO:0000256" key="6">
    <source>
        <dbReference type="PROSITE-ProRule" id="PRU10141"/>
    </source>
</evidence>
<dbReference type="Gene3D" id="3.30.200.20">
    <property type="entry name" value="Phosphorylase Kinase, domain 1"/>
    <property type="match status" value="1"/>
</dbReference>
<keyword evidence="1 7" id="KW-0723">Serine/threonine-protein kinase</keyword>
<gene>
    <name evidence="9" type="ORF">Q5P01_018001</name>
</gene>